<dbReference type="Gene3D" id="3.40.50.10140">
    <property type="entry name" value="Toll/interleukin-1 receptor homology (TIR) domain"/>
    <property type="match status" value="1"/>
</dbReference>
<name>A0A841B7D6_9PSEU</name>
<proteinExistence type="predicted"/>
<evidence type="ECO:0000259" key="1">
    <source>
        <dbReference type="Pfam" id="PF08937"/>
    </source>
</evidence>
<dbReference type="AlphaFoldDB" id="A0A841B7D6"/>
<organism evidence="2 3">
    <name type="scientific">Amycolatopsis umgeniensis</name>
    <dbReference type="NCBI Taxonomy" id="336628"/>
    <lineage>
        <taxon>Bacteria</taxon>
        <taxon>Bacillati</taxon>
        <taxon>Actinomycetota</taxon>
        <taxon>Actinomycetes</taxon>
        <taxon>Pseudonocardiales</taxon>
        <taxon>Pseudonocardiaceae</taxon>
        <taxon>Amycolatopsis</taxon>
    </lineage>
</organism>
<evidence type="ECO:0000313" key="3">
    <source>
        <dbReference type="Proteomes" id="UP000580861"/>
    </source>
</evidence>
<dbReference type="InterPro" id="IPR035897">
    <property type="entry name" value="Toll_tir_struct_dom_sf"/>
</dbReference>
<dbReference type="InterPro" id="IPR015032">
    <property type="entry name" value="ThsB__TIR-like_domain"/>
</dbReference>
<accession>A0A841B7D6</accession>
<dbReference type="EMBL" id="JACHMX010000001">
    <property type="protein sequence ID" value="MBB5854482.1"/>
    <property type="molecule type" value="Genomic_DNA"/>
</dbReference>
<reference evidence="2 3" key="1">
    <citation type="submission" date="2020-08" db="EMBL/GenBank/DDBJ databases">
        <title>Sequencing the genomes of 1000 actinobacteria strains.</title>
        <authorList>
            <person name="Klenk H.-P."/>
        </authorList>
    </citation>
    <scope>NUCLEOTIDE SEQUENCE [LARGE SCALE GENOMIC DNA]</scope>
    <source>
        <strain evidence="2 3">DSM 45272</strain>
    </source>
</reference>
<dbReference type="RefSeq" id="WP_184898510.1">
    <property type="nucleotide sequence ID" value="NZ_JACHMX010000001.1"/>
</dbReference>
<protein>
    <recommendedName>
        <fullName evidence="1">Thoeris protein ThsB TIR-like domain-containing protein</fullName>
    </recommendedName>
</protein>
<keyword evidence="3" id="KW-1185">Reference proteome</keyword>
<feature type="domain" description="Thoeris protein ThsB TIR-like" evidence="1">
    <location>
        <begin position="6"/>
        <end position="84"/>
    </location>
</feature>
<dbReference type="Proteomes" id="UP000580861">
    <property type="component" value="Unassembled WGS sequence"/>
</dbReference>
<evidence type="ECO:0000313" key="2">
    <source>
        <dbReference type="EMBL" id="MBB5854482.1"/>
    </source>
</evidence>
<sequence>MTKRVFISFDYDYDQFLKEALVGQSKNADSPFSIADWSIKEASADWKKKARYRIRASDIVVVLCGEHTHQAVGVGVELEIAQEEEISYFLLRGYSSKTCYKPTTARASDKMYDWTWPNLKKLIGGAR</sequence>
<dbReference type="Pfam" id="PF08937">
    <property type="entry name" value="ThsB_TIR"/>
    <property type="match status" value="1"/>
</dbReference>
<gene>
    <name evidence="2" type="ORF">HDA45_004569</name>
</gene>
<comment type="caution">
    <text evidence="2">The sequence shown here is derived from an EMBL/GenBank/DDBJ whole genome shotgun (WGS) entry which is preliminary data.</text>
</comment>